<sequence>MLQQKNQTTPSSSAAPVAPAQQYVQESLDMPAASGPKSHQAFENLIERARQLPGKVSIGIVWPCEPHALEGAMDAAKQNILEPVLIGPRALIAEVAQGCGIDLGGTSIVDVATPQEAASQAVALVRSGQVHALMKGSLHTDVLMHAVVSPESGLRTARRVSHVFLLAVPAYDDLIFVTDAAINIFPDLTIKRDIVQNAIDLHRGLGLGEPRVALLSAVETVNPKIPGTVDAAALCKMAERGQIEGGILDGPLAMDNAVSAEAAKIKGIVSPVAGRAQILVTPDLEAGNMLAKNMIFLAGADSAGVVLGASVPVMLTSRADSVQARLASIAVGALYARHLHPESAPTA</sequence>
<name>A0A177GCV0_9PROT</name>
<evidence type="ECO:0000256" key="2">
    <source>
        <dbReference type="ARBA" id="ARBA00022679"/>
    </source>
</evidence>
<reference evidence="5 6" key="1">
    <citation type="submission" date="2016-03" db="EMBL/GenBank/DDBJ databases">
        <title>Draft genome sequence of Acetobacter malorum CECT 7742, a strain isolated from strawberry vinegar.</title>
        <authorList>
            <person name="Sainz F."/>
            <person name="Mas A."/>
            <person name="Torija M.J."/>
        </authorList>
    </citation>
    <scope>NUCLEOTIDE SEQUENCE [LARGE SCALE GENOMIC DNA]</scope>
    <source>
        <strain evidence="5 6">CECT 7742</strain>
    </source>
</reference>
<dbReference type="NCBIfam" id="NF006045">
    <property type="entry name" value="PRK08190.1"/>
    <property type="match status" value="1"/>
</dbReference>
<dbReference type="Gene3D" id="3.40.718.10">
    <property type="entry name" value="Isopropylmalate Dehydrogenase"/>
    <property type="match status" value="1"/>
</dbReference>
<dbReference type="InterPro" id="IPR002505">
    <property type="entry name" value="PTA_PTB"/>
</dbReference>
<dbReference type="PIRSF" id="PIRSF000428">
    <property type="entry name" value="P_Ac_trans"/>
    <property type="match status" value="1"/>
</dbReference>
<proteinExistence type="inferred from homology"/>
<organism evidence="5 6">
    <name type="scientific">Acetobacter malorum</name>
    <dbReference type="NCBI Taxonomy" id="178901"/>
    <lineage>
        <taxon>Bacteria</taxon>
        <taxon>Pseudomonadati</taxon>
        <taxon>Pseudomonadota</taxon>
        <taxon>Alphaproteobacteria</taxon>
        <taxon>Acetobacterales</taxon>
        <taxon>Acetobacteraceae</taxon>
        <taxon>Acetobacter</taxon>
    </lineage>
</organism>
<evidence type="ECO:0000313" key="5">
    <source>
        <dbReference type="EMBL" id="OAG77507.1"/>
    </source>
</evidence>
<comment type="caution">
    <text evidence="5">The sequence shown here is derived from an EMBL/GenBank/DDBJ whole genome shotgun (WGS) entry which is preliminary data.</text>
</comment>
<evidence type="ECO:0000259" key="4">
    <source>
        <dbReference type="Pfam" id="PF01515"/>
    </source>
</evidence>
<dbReference type="InterPro" id="IPR050500">
    <property type="entry name" value="Phos_Acetyltrans/Butyryltrans"/>
</dbReference>
<dbReference type="eggNOG" id="COG0280">
    <property type="taxonomic scope" value="Bacteria"/>
</dbReference>
<evidence type="ECO:0000256" key="3">
    <source>
        <dbReference type="ARBA" id="ARBA00023315"/>
    </source>
</evidence>
<comment type="similarity">
    <text evidence="1">Belongs to the phosphate acetyltransferase and butyryltransferase family.</text>
</comment>
<dbReference type="NCBIfam" id="NF008852">
    <property type="entry name" value="PRK11890.1"/>
    <property type="match status" value="1"/>
</dbReference>
<protein>
    <submittedName>
        <fullName evidence="5">Phosphate acetyltransferase</fullName>
        <ecNumber evidence="5">2.3.1.8</ecNumber>
    </submittedName>
</protein>
<dbReference type="AlphaFoldDB" id="A0A177GCV0"/>
<dbReference type="Pfam" id="PF01515">
    <property type="entry name" value="PTA_PTB"/>
    <property type="match status" value="1"/>
</dbReference>
<dbReference type="STRING" id="178901.AmDm5_1427"/>
<dbReference type="InterPro" id="IPR012147">
    <property type="entry name" value="P_Ac_Bu_trans"/>
</dbReference>
<dbReference type="SUPFAM" id="SSF53659">
    <property type="entry name" value="Isocitrate/Isopropylmalate dehydrogenase-like"/>
    <property type="match status" value="1"/>
</dbReference>
<feature type="domain" description="Phosphate acetyl/butaryl transferase" evidence="4">
    <location>
        <begin position="116"/>
        <end position="331"/>
    </location>
</feature>
<dbReference type="Proteomes" id="UP000077349">
    <property type="component" value="Unassembled WGS sequence"/>
</dbReference>
<accession>A0A177GCV0</accession>
<dbReference type="PANTHER" id="PTHR43356">
    <property type="entry name" value="PHOSPHATE ACETYLTRANSFERASE"/>
    <property type="match status" value="1"/>
</dbReference>
<evidence type="ECO:0000256" key="1">
    <source>
        <dbReference type="ARBA" id="ARBA00005656"/>
    </source>
</evidence>
<keyword evidence="2 5" id="KW-0808">Transferase</keyword>
<keyword evidence="3 5" id="KW-0012">Acyltransferase</keyword>
<evidence type="ECO:0000313" key="6">
    <source>
        <dbReference type="Proteomes" id="UP000077349"/>
    </source>
</evidence>
<dbReference type="PANTHER" id="PTHR43356:SF2">
    <property type="entry name" value="PHOSPHATE ACETYLTRANSFERASE"/>
    <property type="match status" value="1"/>
</dbReference>
<dbReference type="EC" id="2.3.1.8" evidence="5"/>
<gene>
    <name evidence="5" type="ORF">Amal_01265</name>
</gene>
<dbReference type="EMBL" id="LVHD01000012">
    <property type="protein sequence ID" value="OAG77507.1"/>
    <property type="molecule type" value="Genomic_DNA"/>
</dbReference>
<dbReference type="GO" id="GO:0008959">
    <property type="term" value="F:phosphate acetyltransferase activity"/>
    <property type="evidence" value="ECO:0007669"/>
    <property type="project" value="UniProtKB-EC"/>
</dbReference>
<dbReference type="PATRIC" id="fig|178901.16.peg.1332"/>